<keyword evidence="5" id="KW-1185">Reference proteome</keyword>
<dbReference type="InterPro" id="IPR009057">
    <property type="entry name" value="Homeodomain-like_sf"/>
</dbReference>
<name>A0ABP4BFW9_9PSEU</name>
<dbReference type="Pfam" id="PF00440">
    <property type="entry name" value="TetR_N"/>
    <property type="match status" value="1"/>
</dbReference>
<proteinExistence type="predicted"/>
<dbReference type="InterPro" id="IPR041490">
    <property type="entry name" value="KstR2_TetR_C"/>
</dbReference>
<evidence type="ECO:0000313" key="4">
    <source>
        <dbReference type="EMBL" id="GAA0949208.1"/>
    </source>
</evidence>
<sequence>MTSLIDLQRAAVLTFSERGYAATGIRDIATAAGVTSGALYMHAPSKMALLESVMHLALDELLRIAETVRSASPDPATRLAGLVRAHVSVQARNPRTVRVVDGEVRILPAADRPVILEKRDAYEAYWAEVLGDGIAAGDFTAEEPAVTRLALLEMCNGVARWYRPGGPLSLERLQDVFVRLAFNVVGFAGAVPAADTSSHARVLPCEPAEANVPPVSPAAPVGRPLAGE</sequence>
<comment type="caution">
    <text evidence="4">The sequence shown here is derived from an EMBL/GenBank/DDBJ whole genome shotgun (WGS) entry which is preliminary data.</text>
</comment>
<dbReference type="Proteomes" id="UP001499967">
    <property type="component" value="Unassembled WGS sequence"/>
</dbReference>
<dbReference type="RefSeq" id="WP_343943911.1">
    <property type="nucleotide sequence ID" value="NZ_BAAAHP010000147.1"/>
</dbReference>
<dbReference type="EMBL" id="BAAAHP010000147">
    <property type="protein sequence ID" value="GAA0949208.1"/>
    <property type="molecule type" value="Genomic_DNA"/>
</dbReference>
<dbReference type="Pfam" id="PF17932">
    <property type="entry name" value="TetR_C_24"/>
    <property type="match status" value="1"/>
</dbReference>
<dbReference type="Gene3D" id="1.10.10.60">
    <property type="entry name" value="Homeodomain-like"/>
    <property type="match status" value="1"/>
</dbReference>
<dbReference type="InterPro" id="IPR050109">
    <property type="entry name" value="HTH-type_TetR-like_transc_reg"/>
</dbReference>
<evidence type="ECO:0000313" key="5">
    <source>
        <dbReference type="Proteomes" id="UP001499967"/>
    </source>
</evidence>
<dbReference type="PROSITE" id="PS50977">
    <property type="entry name" value="HTH_TETR_2"/>
    <property type="match status" value="1"/>
</dbReference>
<dbReference type="SUPFAM" id="SSF46689">
    <property type="entry name" value="Homeodomain-like"/>
    <property type="match status" value="1"/>
</dbReference>
<dbReference type="InterPro" id="IPR036271">
    <property type="entry name" value="Tet_transcr_reg_TetR-rel_C_sf"/>
</dbReference>
<dbReference type="Gene3D" id="1.10.357.10">
    <property type="entry name" value="Tetracycline Repressor, domain 2"/>
    <property type="match status" value="1"/>
</dbReference>
<evidence type="ECO:0000259" key="3">
    <source>
        <dbReference type="PROSITE" id="PS50977"/>
    </source>
</evidence>
<dbReference type="PANTHER" id="PTHR30055">
    <property type="entry name" value="HTH-TYPE TRANSCRIPTIONAL REGULATOR RUTR"/>
    <property type="match status" value="1"/>
</dbReference>
<evidence type="ECO:0000256" key="1">
    <source>
        <dbReference type="ARBA" id="ARBA00023125"/>
    </source>
</evidence>
<protein>
    <submittedName>
        <fullName evidence="4">TetR/AcrR family transcriptional regulator</fullName>
    </submittedName>
</protein>
<dbReference type="PANTHER" id="PTHR30055:SF237">
    <property type="entry name" value="TRANSCRIPTIONAL REPRESSOR MCE3R"/>
    <property type="match status" value="1"/>
</dbReference>
<feature type="domain" description="HTH tetR-type" evidence="3">
    <location>
        <begin position="1"/>
        <end position="61"/>
    </location>
</feature>
<feature type="DNA-binding region" description="H-T-H motif" evidence="2">
    <location>
        <begin position="24"/>
        <end position="43"/>
    </location>
</feature>
<dbReference type="InterPro" id="IPR001647">
    <property type="entry name" value="HTH_TetR"/>
</dbReference>
<reference evidence="5" key="1">
    <citation type="journal article" date="2019" name="Int. J. Syst. Evol. Microbiol.">
        <title>The Global Catalogue of Microorganisms (GCM) 10K type strain sequencing project: providing services to taxonomists for standard genome sequencing and annotation.</title>
        <authorList>
            <consortium name="The Broad Institute Genomics Platform"/>
            <consortium name="The Broad Institute Genome Sequencing Center for Infectious Disease"/>
            <person name="Wu L."/>
            <person name="Ma J."/>
        </authorList>
    </citation>
    <scope>NUCLEOTIDE SEQUENCE [LARGE SCALE GENOMIC DNA]</scope>
    <source>
        <strain evidence="5">JCM 11117</strain>
    </source>
</reference>
<evidence type="ECO:0000256" key="2">
    <source>
        <dbReference type="PROSITE-ProRule" id="PRU00335"/>
    </source>
</evidence>
<accession>A0ABP4BFW9</accession>
<dbReference type="SUPFAM" id="SSF48498">
    <property type="entry name" value="Tetracyclin repressor-like, C-terminal domain"/>
    <property type="match status" value="1"/>
</dbReference>
<dbReference type="PRINTS" id="PR00455">
    <property type="entry name" value="HTHTETR"/>
</dbReference>
<gene>
    <name evidence="4" type="ORF">GCM10009559_49260</name>
</gene>
<keyword evidence="1 2" id="KW-0238">DNA-binding</keyword>
<organism evidence="4 5">
    <name type="scientific">Pseudonocardia zijingensis</name>
    <dbReference type="NCBI Taxonomy" id="153376"/>
    <lineage>
        <taxon>Bacteria</taxon>
        <taxon>Bacillati</taxon>
        <taxon>Actinomycetota</taxon>
        <taxon>Actinomycetes</taxon>
        <taxon>Pseudonocardiales</taxon>
        <taxon>Pseudonocardiaceae</taxon>
        <taxon>Pseudonocardia</taxon>
    </lineage>
</organism>